<reference evidence="2" key="1">
    <citation type="submission" date="2020-05" db="UniProtKB">
        <authorList>
            <consortium name="EnsemblMetazoa"/>
        </authorList>
    </citation>
    <scope>IDENTIFICATION</scope>
    <source>
        <strain evidence="2">MAF</strain>
    </source>
</reference>
<feature type="transmembrane region" description="Helical" evidence="1">
    <location>
        <begin position="162"/>
        <end position="180"/>
    </location>
</feature>
<evidence type="ECO:0000256" key="1">
    <source>
        <dbReference type="SAM" id="Phobius"/>
    </source>
</evidence>
<evidence type="ECO:0000313" key="2">
    <source>
        <dbReference type="EnsemblMetazoa" id="AMEM013768-PA"/>
    </source>
</evidence>
<organism evidence="2 3">
    <name type="scientific">Anopheles merus</name>
    <name type="common">Mosquito</name>
    <dbReference type="NCBI Taxonomy" id="30066"/>
    <lineage>
        <taxon>Eukaryota</taxon>
        <taxon>Metazoa</taxon>
        <taxon>Ecdysozoa</taxon>
        <taxon>Arthropoda</taxon>
        <taxon>Hexapoda</taxon>
        <taxon>Insecta</taxon>
        <taxon>Pterygota</taxon>
        <taxon>Neoptera</taxon>
        <taxon>Endopterygota</taxon>
        <taxon>Diptera</taxon>
        <taxon>Nematocera</taxon>
        <taxon>Culicoidea</taxon>
        <taxon>Culicidae</taxon>
        <taxon>Anophelinae</taxon>
        <taxon>Anopheles</taxon>
    </lineage>
</organism>
<feature type="transmembrane region" description="Helical" evidence="1">
    <location>
        <begin position="89"/>
        <end position="108"/>
    </location>
</feature>
<keyword evidence="1" id="KW-0472">Membrane</keyword>
<feature type="transmembrane region" description="Helical" evidence="1">
    <location>
        <begin position="52"/>
        <end position="77"/>
    </location>
</feature>
<dbReference type="VEuPathDB" id="VectorBase:AMEM013768"/>
<sequence>MRFTGGSIDVSVTSYLRLIVVSPAMIISPGFFSSSSDSTLLGSSLLPPGDPIWCWDGSCGAAAIVLMIVPCWMPVWLSGASGGGALNDVSCGLVAVMTVLVGSVPGLIEMVELPTLMLLISADGFVVVELIVPDWFMIVVVPVPVCRCALGPGLPCSDPAGCGEMVVWFTTITLFFWSLLRTCWSSGDEGVVAVPALLITVAGLAIVVLTVVDELKLSSRPMVVAACCVVTALHWPNGSTENGPYTARKVCLGKHHLTAQLPIRGQIELIQLLLIHSNGRRCLERCTQPSVGKLLAFLRLLLLDVLGSDSSRRCSGAVHYHANTTTNSDGLLLLYRVGLGIGPGNHVHGDLGRIGCRWTRHGNDLGIGSSTRGVALGYCLHRASLQHDLLLLHRLLRYMWRRWHRFASDSQRGKFRHFGRWVDDVWIVTHLPLPTALHLCGVFVDGKLCHRRRRRISLTGLTGRIRVVRSLRMMGGHIAGDGFDHAHQNARIRTVALGFHRHQRYERIDHAADVHDRVAGFLAHRRQRVDAFQRVQQQHDVVQAEKQADLIVQLLVEAAVQIFLVGLLLGDLAQHLQAADDDAPIGTLQPFGQRRHEAPRHLIRLRVVNVDLVRNVAQHVQPKMVEIVPPRMEAISALGSAPIFAKQSSSDNSSTCGFSNRHSFQKRCKEFLRMFE</sequence>
<name>A0A182VEU8_ANOME</name>
<dbReference type="AlphaFoldDB" id="A0A182VEU8"/>
<keyword evidence="3" id="KW-1185">Reference proteome</keyword>
<dbReference type="Proteomes" id="UP000075903">
    <property type="component" value="Unassembled WGS sequence"/>
</dbReference>
<feature type="transmembrane region" description="Helical" evidence="1">
    <location>
        <begin position="192"/>
        <end position="212"/>
    </location>
</feature>
<dbReference type="EnsemblMetazoa" id="AMEM013768-RA">
    <property type="protein sequence ID" value="AMEM013768-PA"/>
    <property type="gene ID" value="AMEM013768"/>
</dbReference>
<accession>A0A182VEU8</accession>
<keyword evidence="1" id="KW-0812">Transmembrane</keyword>
<feature type="transmembrane region" description="Helical" evidence="1">
    <location>
        <begin position="12"/>
        <end position="32"/>
    </location>
</feature>
<evidence type="ECO:0000313" key="3">
    <source>
        <dbReference type="Proteomes" id="UP000075903"/>
    </source>
</evidence>
<proteinExistence type="predicted"/>
<keyword evidence="1" id="KW-1133">Transmembrane helix</keyword>
<protein>
    <submittedName>
        <fullName evidence="2">Uncharacterized protein</fullName>
    </submittedName>
</protein>